<dbReference type="GO" id="GO:0000727">
    <property type="term" value="P:double-strand break repair via break-induced replication"/>
    <property type="evidence" value="ECO:0007669"/>
    <property type="project" value="UniProtKB-UniRule"/>
</dbReference>
<evidence type="ECO:0000256" key="9">
    <source>
        <dbReference type="ARBA" id="ARBA00022801"/>
    </source>
</evidence>
<keyword evidence="11 16" id="KW-0233">DNA recombination</keyword>
<dbReference type="Proteomes" id="UP000663826">
    <property type="component" value="Unassembled WGS sequence"/>
</dbReference>
<comment type="subcellular location">
    <subcellularLocation>
        <location evidence="2 16">Nucleus</location>
    </subcellularLocation>
</comment>
<gene>
    <name evidence="19" type="ORF">RDB_LOCUS46056</name>
</gene>
<comment type="function">
    <text evidence="15 16">Interacts with EME1 to form a DNA structure-specific endonuclease with substrate preference for branched DNA structures with a 5'-end at the branch nick. Typical substrates include 3'-flap structures, D-loops, replication forks and nicked Holliday junctions. May be required in mitosis for the processing of stalled or collapsed replication fork intermediates. May be required in meiosis for the repair of meiosis-specific double strand breaks subsequent to single-end invasion (SEI).</text>
</comment>
<dbReference type="AlphaFoldDB" id="A0A8H2XA65"/>
<dbReference type="GO" id="GO:0006308">
    <property type="term" value="P:DNA catabolic process"/>
    <property type="evidence" value="ECO:0007669"/>
    <property type="project" value="UniProtKB-UniRule"/>
</dbReference>
<dbReference type="EMBL" id="CAJMWQ010000976">
    <property type="protein sequence ID" value="CAE6418413.1"/>
    <property type="molecule type" value="Genomic_DNA"/>
</dbReference>
<dbReference type="GO" id="GO:0005634">
    <property type="term" value="C:nucleus"/>
    <property type="evidence" value="ECO:0007669"/>
    <property type="project" value="UniProtKB-SubCell"/>
</dbReference>
<dbReference type="SMART" id="SM00891">
    <property type="entry name" value="ERCC4"/>
    <property type="match status" value="1"/>
</dbReference>
<comment type="caution">
    <text evidence="19">The sequence shown here is derived from an EMBL/GenBank/DDBJ whole genome shotgun (WGS) entry which is preliminary data.</text>
</comment>
<evidence type="ECO:0000256" key="3">
    <source>
        <dbReference type="ARBA" id="ARBA00010015"/>
    </source>
</evidence>
<dbReference type="PANTHER" id="PTHR13451:SF0">
    <property type="entry name" value="CROSSOVER JUNCTION ENDONUCLEASE MUS81"/>
    <property type="match status" value="1"/>
</dbReference>
<comment type="subunit">
    <text evidence="16">Interacts with EME1.</text>
</comment>
<dbReference type="PANTHER" id="PTHR13451">
    <property type="entry name" value="CLASS II CROSSOVER JUNCTION ENDONUCLEASE MUS81"/>
    <property type="match status" value="1"/>
</dbReference>
<evidence type="ECO:0000313" key="19">
    <source>
        <dbReference type="EMBL" id="CAE6418413.1"/>
    </source>
</evidence>
<protein>
    <recommendedName>
        <fullName evidence="4 16">Crossover junction endonuclease MUS81</fullName>
        <ecNumber evidence="16">3.1.22.-</ecNumber>
    </recommendedName>
</protein>
<dbReference type="InterPro" id="IPR047416">
    <property type="entry name" value="XPF_nuclease_Mus81"/>
</dbReference>
<keyword evidence="12 16" id="KW-0234">DNA repair</keyword>
<keyword evidence="5 16" id="KW-0540">Nuclease</keyword>
<dbReference type="Gene3D" id="1.10.150.670">
    <property type="entry name" value="Crossover junction endonuclease EME1, DNA-binding domain"/>
    <property type="match status" value="1"/>
</dbReference>
<evidence type="ECO:0000259" key="18">
    <source>
        <dbReference type="SMART" id="SM00891"/>
    </source>
</evidence>
<feature type="domain" description="ERCC4" evidence="18">
    <location>
        <begin position="1"/>
        <end position="82"/>
    </location>
</feature>
<evidence type="ECO:0000256" key="17">
    <source>
        <dbReference type="SAM" id="MobiDB-lite"/>
    </source>
</evidence>
<dbReference type="GO" id="GO:0000712">
    <property type="term" value="P:resolution of meiotic recombination intermediates"/>
    <property type="evidence" value="ECO:0007669"/>
    <property type="project" value="TreeGrafter"/>
</dbReference>
<keyword evidence="8 16" id="KW-0227">DNA damage</keyword>
<dbReference type="Pfam" id="PF02732">
    <property type="entry name" value="ERCC4"/>
    <property type="match status" value="1"/>
</dbReference>
<feature type="region of interest" description="Disordered" evidence="17">
    <location>
        <begin position="330"/>
        <end position="400"/>
    </location>
</feature>
<accession>A0A8H2XA65</accession>
<evidence type="ECO:0000256" key="7">
    <source>
        <dbReference type="ARBA" id="ARBA00022759"/>
    </source>
</evidence>
<keyword evidence="6 16" id="KW-0479">Metal-binding</keyword>
<dbReference type="CDD" id="cd20074">
    <property type="entry name" value="XPF_nuclease_Mus81"/>
    <property type="match status" value="1"/>
</dbReference>
<evidence type="ECO:0000256" key="6">
    <source>
        <dbReference type="ARBA" id="ARBA00022723"/>
    </source>
</evidence>
<evidence type="ECO:0000256" key="10">
    <source>
        <dbReference type="ARBA" id="ARBA00022842"/>
    </source>
</evidence>
<dbReference type="GO" id="GO:0031573">
    <property type="term" value="P:mitotic intra-S DNA damage checkpoint signaling"/>
    <property type="evidence" value="ECO:0007669"/>
    <property type="project" value="TreeGrafter"/>
</dbReference>
<dbReference type="InterPro" id="IPR033309">
    <property type="entry name" value="Mus81"/>
</dbReference>
<keyword evidence="10 16" id="KW-0460">Magnesium</keyword>
<keyword evidence="7 16" id="KW-0255">Endonuclease</keyword>
<evidence type="ECO:0000256" key="5">
    <source>
        <dbReference type="ARBA" id="ARBA00022722"/>
    </source>
</evidence>
<evidence type="ECO:0000256" key="11">
    <source>
        <dbReference type="ARBA" id="ARBA00023172"/>
    </source>
</evidence>
<dbReference type="InterPro" id="IPR011335">
    <property type="entry name" value="Restrct_endonuc-II-like"/>
</dbReference>
<dbReference type="Gene3D" id="3.40.50.10130">
    <property type="match status" value="1"/>
</dbReference>
<comment type="similarity">
    <text evidence="3 16">Belongs to the XPF family.</text>
</comment>
<feature type="region of interest" description="Disordered" evidence="17">
    <location>
        <begin position="234"/>
        <end position="254"/>
    </location>
</feature>
<feature type="region of interest" description="Disordered" evidence="17">
    <location>
        <begin position="290"/>
        <end position="312"/>
    </location>
</feature>
<evidence type="ECO:0000256" key="8">
    <source>
        <dbReference type="ARBA" id="ARBA00022763"/>
    </source>
</evidence>
<evidence type="ECO:0000256" key="2">
    <source>
        <dbReference type="ARBA" id="ARBA00004123"/>
    </source>
</evidence>
<evidence type="ECO:0000256" key="14">
    <source>
        <dbReference type="ARBA" id="ARBA00023254"/>
    </source>
</evidence>
<evidence type="ECO:0000256" key="13">
    <source>
        <dbReference type="ARBA" id="ARBA00023242"/>
    </source>
</evidence>
<dbReference type="EC" id="3.1.22.-" evidence="16"/>
<evidence type="ECO:0000256" key="4">
    <source>
        <dbReference type="ARBA" id="ARBA00017114"/>
    </source>
</evidence>
<dbReference type="GO" id="GO:0048476">
    <property type="term" value="C:Holliday junction resolvase complex"/>
    <property type="evidence" value="ECO:0007669"/>
    <property type="project" value="UniProtKB-UniRule"/>
</dbReference>
<keyword evidence="9 16" id="KW-0378">Hydrolase</keyword>
<sequence>MLDHLKKRGINAVKRSLEVGDVCWVARLNDGSPQECVLDFIIERKRMDDLKASILDGRFHEQKFRLKHTGISHVYYLVEDFDTERIARHWRDQINTALSSTQVIDRFFLKETTSIEDTLDYLSNLHNTILKIYADKPLHIIPPHLVKRYNFLALKQHLSAVDPENVYHTTYTSYQELNRKNGFYTLQDCMARMLQCVRSLSEEKIATLLEHYPTPRSLYEAFIDSERHHLAQLDREPNSARPLKGKAKDKMTSTSPALMLSELGGRGRKKIGPALSKGIYEIFMDLDKSSYSKRTHSRSRSPAADDPYDAGDYVPYVPVAKRREERVKRLEQLVSTDETEARRRQREEAKRREEEADEERKADEAREEARRQRTLLDRAQEVKKKKAEEDAKKTELEKIEEADKEILEAIASRKKLVSDWERAKGIQYTESLETT</sequence>
<dbReference type="GO" id="GO:0008821">
    <property type="term" value="F:crossover junction DNA endonuclease activity"/>
    <property type="evidence" value="ECO:0007669"/>
    <property type="project" value="UniProtKB-UniRule"/>
</dbReference>
<dbReference type="InterPro" id="IPR006166">
    <property type="entry name" value="ERCC4_domain"/>
</dbReference>
<feature type="compositionally biased region" description="Basic and acidic residues" evidence="17">
    <location>
        <begin position="339"/>
        <end position="400"/>
    </location>
</feature>
<evidence type="ECO:0000256" key="1">
    <source>
        <dbReference type="ARBA" id="ARBA00001946"/>
    </source>
</evidence>
<evidence type="ECO:0000256" key="12">
    <source>
        <dbReference type="ARBA" id="ARBA00023204"/>
    </source>
</evidence>
<dbReference type="GO" id="GO:0003677">
    <property type="term" value="F:DNA binding"/>
    <property type="evidence" value="ECO:0007669"/>
    <property type="project" value="UniProtKB-UniRule"/>
</dbReference>
<dbReference type="FunFam" id="3.40.50.10130:FF:000005">
    <property type="entry name" value="crossover junction endonuclease MUS81 isoform X1"/>
    <property type="match status" value="1"/>
</dbReference>
<feature type="compositionally biased region" description="Low complexity" evidence="17">
    <location>
        <begin position="302"/>
        <end position="312"/>
    </location>
</feature>
<keyword evidence="13 16" id="KW-0539">Nucleus</keyword>
<organism evidence="19 20">
    <name type="scientific">Rhizoctonia solani</name>
    <dbReference type="NCBI Taxonomy" id="456999"/>
    <lineage>
        <taxon>Eukaryota</taxon>
        <taxon>Fungi</taxon>
        <taxon>Dikarya</taxon>
        <taxon>Basidiomycota</taxon>
        <taxon>Agaricomycotina</taxon>
        <taxon>Agaricomycetes</taxon>
        <taxon>Cantharellales</taxon>
        <taxon>Ceratobasidiaceae</taxon>
        <taxon>Rhizoctonia</taxon>
    </lineage>
</organism>
<dbReference type="GO" id="GO:0046872">
    <property type="term" value="F:metal ion binding"/>
    <property type="evidence" value="ECO:0007669"/>
    <property type="project" value="UniProtKB-UniRule"/>
</dbReference>
<name>A0A8H2XA65_9AGAM</name>
<evidence type="ECO:0000256" key="15">
    <source>
        <dbReference type="ARBA" id="ARBA00058015"/>
    </source>
</evidence>
<dbReference type="SUPFAM" id="SSF52980">
    <property type="entry name" value="Restriction endonuclease-like"/>
    <property type="match status" value="1"/>
</dbReference>
<comment type="cofactor">
    <cofactor evidence="1 16">
        <name>Mg(2+)</name>
        <dbReference type="ChEBI" id="CHEBI:18420"/>
    </cofactor>
</comment>
<evidence type="ECO:0000256" key="16">
    <source>
        <dbReference type="RuleBase" id="RU369042"/>
    </source>
</evidence>
<proteinExistence type="inferred from homology"/>
<keyword evidence="14" id="KW-0469">Meiosis</keyword>
<dbReference type="GO" id="GO:0048257">
    <property type="term" value="F:3'-flap endonuclease activity"/>
    <property type="evidence" value="ECO:0007669"/>
    <property type="project" value="TreeGrafter"/>
</dbReference>
<reference evidence="19" key="1">
    <citation type="submission" date="2021-01" db="EMBL/GenBank/DDBJ databases">
        <authorList>
            <person name="Kaushik A."/>
        </authorList>
    </citation>
    <scope>NUCLEOTIDE SEQUENCE</scope>
    <source>
        <strain evidence="19">AG1-1B</strain>
    </source>
</reference>
<dbReference type="InterPro" id="IPR042530">
    <property type="entry name" value="EME1/EME2_C"/>
</dbReference>
<evidence type="ECO:0000313" key="20">
    <source>
        <dbReference type="Proteomes" id="UP000663826"/>
    </source>
</evidence>